<organism evidence="4 5">
    <name type="scientific">Brevibacillus thermoruber</name>
    <dbReference type="NCBI Taxonomy" id="33942"/>
    <lineage>
        <taxon>Bacteria</taxon>
        <taxon>Bacillati</taxon>
        <taxon>Bacillota</taxon>
        <taxon>Bacilli</taxon>
        <taxon>Bacillales</taxon>
        <taxon>Paenibacillaceae</taxon>
        <taxon>Brevibacillus</taxon>
    </lineage>
</organism>
<dbReference type="InterPro" id="IPR003658">
    <property type="entry name" value="Anti-sigma_ant"/>
</dbReference>
<evidence type="ECO:0000259" key="3">
    <source>
        <dbReference type="PROSITE" id="PS50801"/>
    </source>
</evidence>
<dbReference type="SUPFAM" id="SSF52091">
    <property type="entry name" value="SpoIIaa-like"/>
    <property type="match status" value="1"/>
</dbReference>
<feature type="domain" description="STAS" evidence="3">
    <location>
        <begin position="3"/>
        <end position="117"/>
    </location>
</feature>
<reference evidence="4" key="1">
    <citation type="submission" date="2022-12" db="EMBL/GenBank/DDBJ databases">
        <title>Draft genome sequence of the thermophilic strain Brevibacillus thermoruber HT42, isolated from Los Humeros, Puebla, Mexico, with biotechnological potential.</title>
        <authorList>
            <person name="Lara Sanchez J."/>
            <person name="Solis Palacios R."/>
            <person name="Bustos Baena A.S."/>
            <person name="Ruz Baez A.E."/>
            <person name="Espinosa Luna G."/>
            <person name="Oliart Ros R.M."/>
        </authorList>
    </citation>
    <scope>NUCLEOTIDE SEQUENCE</scope>
    <source>
        <strain evidence="4">HT42</strain>
    </source>
</reference>
<keyword evidence="5" id="KW-1185">Reference proteome</keyword>
<dbReference type="InterPro" id="IPR036513">
    <property type="entry name" value="STAS_dom_sf"/>
</dbReference>
<dbReference type="EMBL" id="JAPYYP010000022">
    <property type="protein sequence ID" value="MDA5109822.1"/>
    <property type="molecule type" value="Genomic_DNA"/>
</dbReference>
<evidence type="ECO:0000256" key="2">
    <source>
        <dbReference type="RuleBase" id="RU003749"/>
    </source>
</evidence>
<dbReference type="PANTHER" id="PTHR33495:SF2">
    <property type="entry name" value="ANTI-SIGMA FACTOR ANTAGONIST TM_1081-RELATED"/>
    <property type="match status" value="1"/>
</dbReference>
<comment type="similarity">
    <text evidence="1 2">Belongs to the anti-sigma-factor antagonist family.</text>
</comment>
<dbReference type="Pfam" id="PF01740">
    <property type="entry name" value="STAS"/>
    <property type="match status" value="1"/>
</dbReference>
<dbReference type="Gene3D" id="3.30.750.24">
    <property type="entry name" value="STAS domain"/>
    <property type="match status" value="1"/>
</dbReference>
<dbReference type="CDD" id="cd07043">
    <property type="entry name" value="STAS_anti-anti-sigma_factors"/>
    <property type="match status" value="1"/>
</dbReference>
<protein>
    <recommendedName>
        <fullName evidence="2">Anti-sigma factor antagonist</fullName>
    </recommendedName>
</protein>
<dbReference type="PANTHER" id="PTHR33495">
    <property type="entry name" value="ANTI-SIGMA FACTOR ANTAGONIST TM_1081-RELATED-RELATED"/>
    <property type="match status" value="1"/>
</dbReference>
<evidence type="ECO:0000313" key="5">
    <source>
        <dbReference type="Proteomes" id="UP001151071"/>
    </source>
</evidence>
<gene>
    <name evidence="4" type="ORF">O3V59_15755</name>
</gene>
<dbReference type="Proteomes" id="UP001151071">
    <property type="component" value="Unassembled WGS sequence"/>
</dbReference>
<dbReference type="GO" id="GO:0043856">
    <property type="term" value="F:anti-sigma factor antagonist activity"/>
    <property type="evidence" value="ECO:0007669"/>
    <property type="project" value="InterPro"/>
</dbReference>
<name>A0A9X3TS32_9BACL</name>
<proteinExistence type="inferred from homology"/>
<dbReference type="AlphaFoldDB" id="A0A9X3TS32"/>
<dbReference type="InterPro" id="IPR002645">
    <property type="entry name" value="STAS_dom"/>
</dbReference>
<evidence type="ECO:0000256" key="1">
    <source>
        <dbReference type="ARBA" id="ARBA00009013"/>
    </source>
</evidence>
<dbReference type="PROSITE" id="PS50801">
    <property type="entry name" value="STAS"/>
    <property type="match status" value="1"/>
</dbReference>
<evidence type="ECO:0000313" key="4">
    <source>
        <dbReference type="EMBL" id="MDA5109822.1"/>
    </source>
</evidence>
<comment type="caution">
    <text evidence="4">The sequence shown here is derived from an EMBL/GenBank/DDBJ whole genome shotgun (WGS) entry which is preliminary data.</text>
</comment>
<sequence length="117" mass="13108">MDLTITHTSNGGEHVLVLAGEIDAFTGPQLKERLLPLVNQPDVRSVAVDLTAVEYMDSTGIGIFVAAMKACRQTGCRLVVERLSPRVERLFRLTGLYERIVPRKGESDEWRNDLRPM</sequence>
<dbReference type="NCBIfam" id="TIGR00377">
    <property type="entry name" value="ant_ant_sig"/>
    <property type="match status" value="1"/>
</dbReference>
<dbReference type="RefSeq" id="WP_029101006.1">
    <property type="nucleotide sequence ID" value="NZ_JAPYYP010000022.1"/>
</dbReference>
<accession>A0A9X3TS32</accession>